<sequence length="327" mass="33672">MVAHKPGTIPLRPLNLGDILQAAFTAVRRNASVYFGLTLVTWLVFLFVAGAIGAVAFLAVSATGADELAIVATVAIGFLGFSVLSGVVTAALSGVLAYPVNQGAVGRSTTVGETWARTKYSVPRLVGLYLLLGLATSLVIGLPVTATVWAFSAQQPVLGVLALVLTVAIGIGVVWLGVRLALALPAVVVEELGVVDAIRRSYALTSGLFWRTFATLLVIAILTGIVQYVISFLFQILGYLLIAVGHAAGGATAITIVAAAVMIIGTVLSSVVTQPFIAIALALVHIDARIRAEGFDITLGQAAAEVAAGAHADGWMPREPSPGSVPR</sequence>
<evidence type="ECO:0000313" key="4">
    <source>
        <dbReference type="Proteomes" id="UP000011666"/>
    </source>
</evidence>
<comment type="caution">
    <text evidence="3">The sequence shown here is derived from an EMBL/GenBank/DDBJ whole genome shotgun (WGS) entry which is preliminary data.</text>
</comment>
<proteinExistence type="predicted"/>
<dbReference type="Proteomes" id="UP000011666">
    <property type="component" value="Unassembled WGS sequence"/>
</dbReference>
<dbReference type="EMBL" id="BANX01000005">
    <property type="protein sequence ID" value="GAC66822.1"/>
    <property type="molecule type" value="Genomic_DNA"/>
</dbReference>
<feature type="transmembrane region" description="Helical" evidence="1">
    <location>
        <begin position="208"/>
        <end position="230"/>
    </location>
</feature>
<feature type="transmembrane region" description="Helical" evidence="1">
    <location>
        <begin position="157"/>
        <end position="178"/>
    </location>
</feature>
<name>M0QHC7_9ACTN</name>
<accession>M0QHC7</accession>
<keyword evidence="1" id="KW-1133">Transmembrane helix</keyword>
<evidence type="ECO:0000313" key="3">
    <source>
        <dbReference type="EMBL" id="GAC66822.1"/>
    </source>
</evidence>
<protein>
    <recommendedName>
        <fullName evidence="2">Glycerophosphoryl diester phosphodiesterase membrane domain-containing protein</fullName>
    </recommendedName>
</protein>
<keyword evidence="1" id="KW-0472">Membrane</keyword>
<dbReference type="eggNOG" id="COG5180">
    <property type="taxonomic scope" value="Bacteria"/>
</dbReference>
<evidence type="ECO:0000256" key="1">
    <source>
        <dbReference type="SAM" id="Phobius"/>
    </source>
</evidence>
<keyword evidence="1" id="KW-0812">Transmembrane</keyword>
<evidence type="ECO:0000259" key="2">
    <source>
        <dbReference type="Pfam" id="PF10110"/>
    </source>
</evidence>
<dbReference type="Pfam" id="PF10110">
    <property type="entry name" value="GPDPase_memb"/>
    <property type="match status" value="1"/>
</dbReference>
<reference evidence="3 4" key="1">
    <citation type="submission" date="2013-01" db="EMBL/GenBank/DDBJ databases">
        <title>Whole genome shotgun sequence of Gordonia soli NBRC 108243.</title>
        <authorList>
            <person name="Isaki-Nakamura S."/>
            <person name="Hosoyama A."/>
            <person name="Tsuchikane K."/>
            <person name="Ando Y."/>
            <person name="Baba S."/>
            <person name="Ohji S."/>
            <person name="Hamada M."/>
            <person name="Tamura T."/>
            <person name="Yamazoe A."/>
            <person name="Yamazaki S."/>
            <person name="Fujita N."/>
        </authorList>
    </citation>
    <scope>NUCLEOTIDE SEQUENCE [LARGE SCALE GENOMIC DNA]</scope>
    <source>
        <strain evidence="3 4">NBRC 108243</strain>
    </source>
</reference>
<dbReference type="AlphaFoldDB" id="M0QHC7"/>
<feature type="transmembrane region" description="Helical" evidence="1">
    <location>
        <begin position="33"/>
        <end position="62"/>
    </location>
</feature>
<feature type="domain" description="Glycerophosphoryl diester phosphodiesterase membrane" evidence="2">
    <location>
        <begin position="163"/>
        <end position="279"/>
    </location>
</feature>
<gene>
    <name evidence="3" type="ORF">GS4_05_00300</name>
</gene>
<dbReference type="InterPro" id="IPR018476">
    <property type="entry name" value="GlyceroP-diester-Pdiesterase_M"/>
</dbReference>
<dbReference type="STRING" id="1223545.GS4_05_00300"/>
<organism evidence="3 4">
    <name type="scientific">Gordonia soli NBRC 108243</name>
    <dbReference type="NCBI Taxonomy" id="1223545"/>
    <lineage>
        <taxon>Bacteria</taxon>
        <taxon>Bacillati</taxon>
        <taxon>Actinomycetota</taxon>
        <taxon>Actinomycetes</taxon>
        <taxon>Mycobacteriales</taxon>
        <taxon>Gordoniaceae</taxon>
        <taxon>Gordonia</taxon>
    </lineage>
</organism>
<feature type="transmembrane region" description="Helical" evidence="1">
    <location>
        <begin position="126"/>
        <end position="151"/>
    </location>
</feature>
<feature type="transmembrane region" description="Helical" evidence="1">
    <location>
        <begin position="236"/>
        <end position="264"/>
    </location>
</feature>
<keyword evidence="4" id="KW-1185">Reference proteome</keyword>
<feature type="transmembrane region" description="Helical" evidence="1">
    <location>
        <begin position="68"/>
        <end position="98"/>
    </location>
</feature>